<dbReference type="PROSITE" id="PS50937">
    <property type="entry name" value="HTH_MERR_2"/>
    <property type="match status" value="1"/>
</dbReference>
<dbReference type="InterPro" id="IPR009061">
    <property type="entry name" value="DNA-bd_dom_put_sf"/>
</dbReference>
<accession>A0A839XVZ3</accession>
<reference evidence="3 4" key="1">
    <citation type="submission" date="2020-08" db="EMBL/GenBank/DDBJ databases">
        <title>Sequencing the genomes of 1000 actinobacteria strains.</title>
        <authorList>
            <person name="Klenk H.-P."/>
        </authorList>
    </citation>
    <scope>NUCLEOTIDE SEQUENCE [LARGE SCALE GENOMIC DNA]</scope>
    <source>
        <strain evidence="3 4">DSM 45267</strain>
    </source>
</reference>
<protein>
    <submittedName>
        <fullName evidence="3">DNA-binding transcriptional MerR regulator</fullName>
    </submittedName>
</protein>
<dbReference type="GO" id="GO:0003677">
    <property type="term" value="F:DNA binding"/>
    <property type="evidence" value="ECO:0007669"/>
    <property type="project" value="UniProtKB-KW"/>
</dbReference>
<feature type="domain" description="HTH merR-type" evidence="2">
    <location>
        <begin position="14"/>
        <end position="73"/>
    </location>
</feature>
<comment type="caution">
    <text evidence="3">The sequence shown here is derived from an EMBL/GenBank/DDBJ whole genome shotgun (WGS) entry which is preliminary data.</text>
</comment>
<gene>
    <name evidence="3" type="ORF">FB384_005270</name>
</gene>
<dbReference type="AlphaFoldDB" id="A0A839XVZ3"/>
<dbReference type="RefSeq" id="WP_183787476.1">
    <property type="nucleotide sequence ID" value="NZ_JACIBS010000015.1"/>
</dbReference>
<dbReference type="Pfam" id="PF13411">
    <property type="entry name" value="MerR_1"/>
    <property type="match status" value="1"/>
</dbReference>
<name>A0A839XVZ3_9PSEU</name>
<keyword evidence="4" id="KW-1185">Reference proteome</keyword>
<keyword evidence="3" id="KW-0238">DNA-binding</keyword>
<dbReference type="SMART" id="SM00422">
    <property type="entry name" value="HTH_MERR"/>
    <property type="match status" value="1"/>
</dbReference>
<evidence type="ECO:0000256" key="1">
    <source>
        <dbReference type="SAM" id="MobiDB-lite"/>
    </source>
</evidence>
<evidence type="ECO:0000313" key="3">
    <source>
        <dbReference type="EMBL" id="MBB3666309.1"/>
    </source>
</evidence>
<evidence type="ECO:0000313" key="4">
    <source>
        <dbReference type="Proteomes" id="UP000564573"/>
    </source>
</evidence>
<dbReference type="Gene3D" id="1.10.1660.10">
    <property type="match status" value="1"/>
</dbReference>
<dbReference type="Proteomes" id="UP000564573">
    <property type="component" value="Unassembled WGS sequence"/>
</dbReference>
<dbReference type="GO" id="GO:0006355">
    <property type="term" value="P:regulation of DNA-templated transcription"/>
    <property type="evidence" value="ECO:0007669"/>
    <property type="project" value="InterPro"/>
</dbReference>
<dbReference type="InterPro" id="IPR000551">
    <property type="entry name" value="MerR-type_HTH_dom"/>
</dbReference>
<dbReference type="EMBL" id="JACIBS010000015">
    <property type="protein sequence ID" value="MBB3666309.1"/>
    <property type="molecule type" value="Genomic_DNA"/>
</dbReference>
<dbReference type="SUPFAM" id="SSF46955">
    <property type="entry name" value="Putative DNA-binding domain"/>
    <property type="match status" value="1"/>
</dbReference>
<sequence length="126" mass="13781">MPRLTREVSVCEVATGVSSRSLRYYESLGLIRSERTCGGWRDFNEAVVERAVTIQHLFAADLCSATVKELPCLEAPSDERTESEEWAGSDLNRRPKDYEASGGHGIAPLPAETIARDVTVSANEAP</sequence>
<organism evidence="3 4">
    <name type="scientific">Prauserella sediminis</name>
    <dbReference type="NCBI Taxonomy" id="577680"/>
    <lineage>
        <taxon>Bacteria</taxon>
        <taxon>Bacillati</taxon>
        <taxon>Actinomycetota</taxon>
        <taxon>Actinomycetes</taxon>
        <taxon>Pseudonocardiales</taxon>
        <taxon>Pseudonocardiaceae</taxon>
        <taxon>Prauserella</taxon>
        <taxon>Prauserella salsuginis group</taxon>
    </lineage>
</organism>
<evidence type="ECO:0000259" key="2">
    <source>
        <dbReference type="PROSITE" id="PS50937"/>
    </source>
</evidence>
<feature type="region of interest" description="Disordered" evidence="1">
    <location>
        <begin position="74"/>
        <end position="108"/>
    </location>
</feature>
<proteinExistence type="predicted"/>